<dbReference type="STRING" id="756272.Plabr_0749"/>
<proteinExistence type="inferred from homology"/>
<dbReference type="PANTHER" id="PTHR43639:SF1">
    <property type="entry name" value="SHORT-CHAIN DEHYDROGENASE_REDUCTASE FAMILY PROTEIN"/>
    <property type="match status" value="1"/>
</dbReference>
<evidence type="ECO:0000256" key="1">
    <source>
        <dbReference type="ARBA" id="ARBA00006484"/>
    </source>
</evidence>
<dbReference type="AlphaFoldDB" id="F0SGT9"/>
<name>F0SGT9_RUBBR</name>
<keyword evidence="2 4" id="KW-0560">Oxidoreductase</keyword>
<protein>
    <submittedName>
        <fullName evidence="4">3-oxoacyl-(Acyl-carrier-protein) reductase</fullName>
        <ecNumber evidence="4">1.1.1.100</ecNumber>
    </submittedName>
</protein>
<evidence type="ECO:0000259" key="3">
    <source>
        <dbReference type="SMART" id="SM00822"/>
    </source>
</evidence>
<sequence>MTDTQKTAIVTGGSGGIGQGICKRLAREGYQVVVHYSSSQAAADAVVGEIEAAGGRAVAMKADVTDESAVAQLFTQTQKQFGDIDLVVVNAGVGERCSIVDCDLGEFDWTVAVNFRGAFLTLREAARTVVDHGRIIAVSSQLARRPMAGIGVYSATKAAVDALVVALSKEIGIRGITVNSVQPGSTSPGMFDKNDDELKEKFRQMSPFKRLGTPEDCAAVVAFLASEDGQWITGQCIKADGGATN</sequence>
<dbReference type="HOGENOM" id="CLU_010194_1_3_0"/>
<dbReference type="InterPro" id="IPR036291">
    <property type="entry name" value="NAD(P)-bd_dom_sf"/>
</dbReference>
<dbReference type="InterPro" id="IPR057326">
    <property type="entry name" value="KR_dom"/>
</dbReference>
<dbReference type="EMBL" id="CP002546">
    <property type="protein sequence ID" value="ADY58374.1"/>
    <property type="molecule type" value="Genomic_DNA"/>
</dbReference>
<dbReference type="PANTHER" id="PTHR43639">
    <property type="entry name" value="OXIDOREDUCTASE, SHORT-CHAIN DEHYDROGENASE/REDUCTASE FAMILY (AFU_ORTHOLOGUE AFUA_5G02870)"/>
    <property type="match status" value="1"/>
</dbReference>
<accession>F0SGT9</accession>
<evidence type="ECO:0000313" key="5">
    <source>
        <dbReference type="Proteomes" id="UP000006860"/>
    </source>
</evidence>
<dbReference type="SUPFAM" id="SSF51735">
    <property type="entry name" value="NAD(P)-binding Rossmann-fold domains"/>
    <property type="match status" value="1"/>
</dbReference>
<dbReference type="FunFam" id="3.40.50.720:FF:000084">
    <property type="entry name" value="Short-chain dehydrogenase reductase"/>
    <property type="match status" value="1"/>
</dbReference>
<dbReference type="OrthoDB" id="9803333at2"/>
<feature type="domain" description="Ketoreductase" evidence="3">
    <location>
        <begin position="6"/>
        <end position="179"/>
    </location>
</feature>
<dbReference type="Pfam" id="PF13561">
    <property type="entry name" value="adh_short_C2"/>
    <property type="match status" value="1"/>
</dbReference>
<keyword evidence="5" id="KW-1185">Reference proteome</keyword>
<dbReference type="Gene3D" id="3.40.50.720">
    <property type="entry name" value="NAD(P)-binding Rossmann-like Domain"/>
    <property type="match status" value="1"/>
</dbReference>
<organism evidence="4 5">
    <name type="scientific">Rubinisphaera brasiliensis (strain ATCC 49424 / DSM 5305 / JCM 21570 / IAM 15109 / NBRC 103401 / IFAM 1448)</name>
    <name type="common">Planctomyces brasiliensis</name>
    <dbReference type="NCBI Taxonomy" id="756272"/>
    <lineage>
        <taxon>Bacteria</taxon>
        <taxon>Pseudomonadati</taxon>
        <taxon>Planctomycetota</taxon>
        <taxon>Planctomycetia</taxon>
        <taxon>Planctomycetales</taxon>
        <taxon>Planctomycetaceae</taxon>
        <taxon>Rubinisphaera</taxon>
    </lineage>
</organism>
<dbReference type="eggNOG" id="COG1028">
    <property type="taxonomic scope" value="Bacteria"/>
</dbReference>
<dbReference type="GO" id="GO:0004316">
    <property type="term" value="F:3-oxoacyl-[acyl-carrier-protein] reductase (NADPH) activity"/>
    <property type="evidence" value="ECO:0007669"/>
    <property type="project" value="UniProtKB-EC"/>
</dbReference>
<dbReference type="PRINTS" id="PR00080">
    <property type="entry name" value="SDRFAMILY"/>
</dbReference>
<dbReference type="Proteomes" id="UP000006860">
    <property type="component" value="Chromosome"/>
</dbReference>
<dbReference type="InterPro" id="IPR002347">
    <property type="entry name" value="SDR_fam"/>
</dbReference>
<dbReference type="PRINTS" id="PR00081">
    <property type="entry name" value="GDHRDH"/>
</dbReference>
<evidence type="ECO:0000313" key="4">
    <source>
        <dbReference type="EMBL" id="ADY58374.1"/>
    </source>
</evidence>
<dbReference type="SMART" id="SM00822">
    <property type="entry name" value="PKS_KR"/>
    <property type="match status" value="1"/>
</dbReference>
<comment type="similarity">
    <text evidence="1">Belongs to the short-chain dehydrogenases/reductases (SDR) family.</text>
</comment>
<evidence type="ECO:0000256" key="2">
    <source>
        <dbReference type="ARBA" id="ARBA00023002"/>
    </source>
</evidence>
<reference evidence="5" key="1">
    <citation type="submission" date="2011-02" db="EMBL/GenBank/DDBJ databases">
        <title>The complete genome of Planctomyces brasiliensis DSM 5305.</title>
        <authorList>
            <person name="Lucas S."/>
            <person name="Copeland A."/>
            <person name="Lapidus A."/>
            <person name="Bruce D."/>
            <person name="Goodwin L."/>
            <person name="Pitluck S."/>
            <person name="Kyrpides N."/>
            <person name="Mavromatis K."/>
            <person name="Pagani I."/>
            <person name="Ivanova N."/>
            <person name="Ovchinnikova G."/>
            <person name="Lu M."/>
            <person name="Detter J.C."/>
            <person name="Han C."/>
            <person name="Land M."/>
            <person name="Hauser L."/>
            <person name="Markowitz V."/>
            <person name="Cheng J.-F."/>
            <person name="Hugenholtz P."/>
            <person name="Woyke T."/>
            <person name="Wu D."/>
            <person name="Tindall B."/>
            <person name="Pomrenke H.G."/>
            <person name="Brambilla E."/>
            <person name="Klenk H.-P."/>
            <person name="Eisen J.A."/>
        </authorList>
    </citation>
    <scope>NUCLEOTIDE SEQUENCE [LARGE SCALE GENOMIC DNA]</scope>
    <source>
        <strain evidence="5">ATCC 49424 / DSM 5305 / JCM 21570 / IAM 15109 / NBRC 103401 / IFAM 1448</strain>
    </source>
</reference>
<dbReference type="EC" id="1.1.1.100" evidence="4"/>
<dbReference type="PROSITE" id="PS00061">
    <property type="entry name" value="ADH_SHORT"/>
    <property type="match status" value="1"/>
</dbReference>
<dbReference type="KEGG" id="pbs:Plabr_0749"/>
<dbReference type="InterPro" id="IPR020904">
    <property type="entry name" value="Sc_DH/Rdtase_CS"/>
</dbReference>
<dbReference type="RefSeq" id="WP_013627114.1">
    <property type="nucleotide sequence ID" value="NC_015174.1"/>
</dbReference>
<gene>
    <name evidence="4" type="ordered locus">Plabr_0749</name>
</gene>